<evidence type="ECO:0000313" key="4">
    <source>
        <dbReference type="Proteomes" id="UP000307602"/>
    </source>
</evidence>
<evidence type="ECO:0000256" key="1">
    <source>
        <dbReference type="SAM" id="Phobius"/>
    </source>
</evidence>
<reference evidence="3 4" key="1">
    <citation type="submission" date="2019-04" db="EMBL/GenBank/DDBJ databases">
        <authorList>
            <person name="Liu A."/>
        </authorList>
    </citation>
    <scope>NUCLEOTIDE SEQUENCE [LARGE SCALE GENOMIC DNA]</scope>
    <source>
        <strain evidence="3 4">RZ03</strain>
    </source>
</reference>
<dbReference type="OrthoDB" id="9796461at2"/>
<feature type="transmembrane region" description="Helical" evidence="1">
    <location>
        <begin position="237"/>
        <end position="258"/>
    </location>
</feature>
<keyword evidence="1" id="KW-0472">Membrane</keyword>
<keyword evidence="1" id="KW-1133">Transmembrane helix</keyword>
<feature type="transmembrane region" description="Helical" evidence="1">
    <location>
        <begin position="150"/>
        <end position="168"/>
    </location>
</feature>
<name>A0A4S1E393_9FLAO</name>
<feature type="transmembrane region" description="Helical" evidence="1">
    <location>
        <begin position="293"/>
        <end position="312"/>
    </location>
</feature>
<keyword evidence="4" id="KW-1185">Reference proteome</keyword>
<dbReference type="Pfam" id="PF01757">
    <property type="entry name" value="Acyl_transf_3"/>
    <property type="match status" value="1"/>
</dbReference>
<dbReference type="Proteomes" id="UP000307602">
    <property type="component" value="Unassembled WGS sequence"/>
</dbReference>
<feature type="domain" description="Acyltransferase 3" evidence="2">
    <location>
        <begin position="8"/>
        <end position="325"/>
    </location>
</feature>
<dbReference type="PANTHER" id="PTHR23028">
    <property type="entry name" value="ACETYLTRANSFERASE"/>
    <property type="match status" value="1"/>
</dbReference>
<dbReference type="GO" id="GO:0016020">
    <property type="term" value="C:membrane"/>
    <property type="evidence" value="ECO:0007669"/>
    <property type="project" value="TreeGrafter"/>
</dbReference>
<organism evidence="3 4">
    <name type="scientific">Flavivirga rizhaonensis</name>
    <dbReference type="NCBI Taxonomy" id="2559571"/>
    <lineage>
        <taxon>Bacteria</taxon>
        <taxon>Pseudomonadati</taxon>
        <taxon>Bacteroidota</taxon>
        <taxon>Flavobacteriia</taxon>
        <taxon>Flavobacteriales</taxon>
        <taxon>Flavobacteriaceae</taxon>
        <taxon>Flavivirga</taxon>
    </lineage>
</organism>
<gene>
    <name evidence="3" type="ORF">EM932_02545</name>
</gene>
<dbReference type="GO" id="GO:0016747">
    <property type="term" value="F:acyltransferase activity, transferring groups other than amino-acyl groups"/>
    <property type="evidence" value="ECO:0007669"/>
    <property type="project" value="InterPro"/>
</dbReference>
<dbReference type="EMBL" id="SRSO01000002">
    <property type="protein sequence ID" value="TGV04422.1"/>
    <property type="molecule type" value="Genomic_DNA"/>
</dbReference>
<feature type="transmembrane region" description="Helical" evidence="1">
    <location>
        <begin position="9"/>
        <end position="26"/>
    </location>
</feature>
<keyword evidence="3" id="KW-0012">Acyltransferase</keyword>
<dbReference type="PANTHER" id="PTHR23028:SF53">
    <property type="entry name" value="ACYL_TRANSF_3 DOMAIN-CONTAINING PROTEIN"/>
    <property type="match status" value="1"/>
</dbReference>
<feature type="transmembrane region" description="Helical" evidence="1">
    <location>
        <begin position="177"/>
        <end position="198"/>
    </location>
</feature>
<proteinExistence type="predicted"/>
<dbReference type="AlphaFoldDB" id="A0A4S1E393"/>
<dbReference type="InterPro" id="IPR002656">
    <property type="entry name" value="Acyl_transf_3_dom"/>
</dbReference>
<feature type="transmembrane region" description="Helical" evidence="1">
    <location>
        <begin position="85"/>
        <end position="104"/>
    </location>
</feature>
<evidence type="ECO:0000259" key="2">
    <source>
        <dbReference type="Pfam" id="PF01757"/>
    </source>
</evidence>
<dbReference type="InterPro" id="IPR050879">
    <property type="entry name" value="Acyltransferase_3"/>
</dbReference>
<accession>A0A4S1E393</accession>
<feature type="transmembrane region" description="Helical" evidence="1">
    <location>
        <begin position="46"/>
        <end position="65"/>
    </location>
</feature>
<evidence type="ECO:0000313" key="3">
    <source>
        <dbReference type="EMBL" id="TGV04422.1"/>
    </source>
</evidence>
<dbReference type="GO" id="GO:0000271">
    <property type="term" value="P:polysaccharide biosynthetic process"/>
    <property type="evidence" value="ECO:0007669"/>
    <property type="project" value="TreeGrafter"/>
</dbReference>
<protein>
    <submittedName>
        <fullName evidence="3">Acyltransferase</fullName>
    </submittedName>
</protein>
<sequence length="358" mass="41494">MKIHKQNNFDFLRFMFALFVVISHAYPLSGSSEEAQWIYKITNGQIVLASIGLNGFFVISGFFIFQSLQRSKTLKSYFKKRFLRLFPGLFILLILSILMVPFLYQGSIPLLSNKQFYTYLPNNLNLYNFQSGIKGVFDSNNYHAINGSLWTLRYEFSLYIALAFLFYLKGRLSLVKGLLLISFFMFFILFNFCLDRFSGASVFGMQGYHILNFSAFFMGGSFLASVGFDAIKKESSLFFVVAIAVSLIILLASIYFNFYSNIKHLMFTLLILLIGYMNIPILQSFGKIGDMSYGIYIYSFFIQQIFMVVFKFDLYELMIYSVIASIILGYLSWHLVEKKALFYKNKPILSLKRFTFKT</sequence>
<feature type="transmembrane region" description="Helical" evidence="1">
    <location>
        <begin position="210"/>
        <end position="230"/>
    </location>
</feature>
<comment type="caution">
    <text evidence="3">The sequence shown here is derived from an EMBL/GenBank/DDBJ whole genome shotgun (WGS) entry which is preliminary data.</text>
</comment>
<dbReference type="RefSeq" id="WP_135875171.1">
    <property type="nucleotide sequence ID" value="NZ_SRSO01000002.1"/>
</dbReference>
<keyword evidence="3" id="KW-0808">Transferase</keyword>
<keyword evidence="1" id="KW-0812">Transmembrane</keyword>
<feature type="transmembrane region" description="Helical" evidence="1">
    <location>
        <begin position="264"/>
        <end position="281"/>
    </location>
</feature>
<feature type="transmembrane region" description="Helical" evidence="1">
    <location>
        <begin position="318"/>
        <end position="336"/>
    </location>
</feature>